<dbReference type="GO" id="GO:0015708">
    <property type="term" value="P:silicic acid import across plasma membrane"/>
    <property type="evidence" value="ECO:0007669"/>
    <property type="project" value="InterPro"/>
</dbReference>
<dbReference type="OrthoDB" id="189428at2759"/>
<evidence type="ECO:0000313" key="2">
    <source>
        <dbReference type="EMBL" id="ELT99670.1"/>
    </source>
</evidence>
<proteinExistence type="predicted"/>
<reference evidence="2 4" key="2">
    <citation type="journal article" date="2013" name="Nature">
        <title>Insights into bilaterian evolution from three spiralian genomes.</title>
        <authorList>
            <person name="Simakov O."/>
            <person name="Marletaz F."/>
            <person name="Cho S.J."/>
            <person name="Edsinger-Gonzales E."/>
            <person name="Havlak P."/>
            <person name="Hellsten U."/>
            <person name="Kuo D.H."/>
            <person name="Larsson T."/>
            <person name="Lv J."/>
            <person name="Arendt D."/>
            <person name="Savage R."/>
            <person name="Osoegawa K."/>
            <person name="de Jong P."/>
            <person name="Grimwood J."/>
            <person name="Chapman J.A."/>
            <person name="Shapiro H."/>
            <person name="Aerts A."/>
            <person name="Otillar R.P."/>
            <person name="Terry A.Y."/>
            <person name="Boore J.L."/>
            <person name="Grigoriev I.V."/>
            <person name="Lindberg D.R."/>
            <person name="Seaver E.C."/>
            <person name="Weisblat D.A."/>
            <person name="Putnam N.H."/>
            <person name="Rokhsar D.S."/>
        </authorList>
    </citation>
    <scope>NUCLEOTIDE SEQUENCE</scope>
    <source>
        <strain evidence="2 4">I ESC-2004</strain>
    </source>
</reference>
<keyword evidence="4" id="KW-1185">Reference proteome</keyword>
<dbReference type="HOGENOM" id="CLU_662664_0_0_1"/>
<dbReference type="Proteomes" id="UP000014760">
    <property type="component" value="Unassembled WGS sequence"/>
</dbReference>
<evidence type="ECO:0000313" key="4">
    <source>
        <dbReference type="Proteomes" id="UP000014760"/>
    </source>
</evidence>
<protein>
    <submittedName>
        <fullName evidence="2 3">Uncharacterized protein</fullName>
    </submittedName>
</protein>
<feature type="transmembrane region" description="Helical" evidence="1">
    <location>
        <begin position="140"/>
        <end position="159"/>
    </location>
</feature>
<keyword evidence="1" id="KW-0812">Transmembrane</keyword>
<dbReference type="EMBL" id="AMQN01009930">
    <property type="status" value="NOT_ANNOTATED_CDS"/>
    <property type="molecule type" value="Genomic_DNA"/>
</dbReference>
<keyword evidence="1" id="KW-1133">Transmembrane helix</keyword>
<dbReference type="Pfam" id="PF03842">
    <property type="entry name" value="Silic_transp"/>
    <property type="match status" value="1"/>
</dbReference>
<accession>R7U961</accession>
<organism evidence="2">
    <name type="scientific">Capitella teleta</name>
    <name type="common">Polychaete worm</name>
    <dbReference type="NCBI Taxonomy" id="283909"/>
    <lineage>
        <taxon>Eukaryota</taxon>
        <taxon>Metazoa</taxon>
        <taxon>Spiralia</taxon>
        <taxon>Lophotrochozoa</taxon>
        <taxon>Annelida</taxon>
        <taxon>Polychaeta</taxon>
        <taxon>Sedentaria</taxon>
        <taxon>Scolecida</taxon>
        <taxon>Capitellidae</taxon>
        <taxon>Capitella</taxon>
    </lineage>
</organism>
<dbReference type="InterPro" id="IPR004693">
    <property type="entry name" value="Silicon_transpt"/>
</dbReference>
<dbReference type="EnsemblMetazoa" id="CapteT223009">
    <property type="protein sequence ID" value="CapteP223009"/>
    <property type="gene ID" value="CapteG223009"/>
</dbReference>
<evidence type="ECO:0000256" key="1">
    <source>
        <dbReference type="SAM" id="Phobius"/>
    </source>
</evidence>
<name>R7U961_CAPTE</name>
<reference evidence="4" key="1">
    <citation type="submission" date="2012-12" db="EMBL/GenBank/DDBJ databases">
        <authorList>
            <person name="Hellsten U."/>
            <person name="Grimwood J."/>
            <person name="Chapman J.A."/>
            <person name="Shapiro H."/>
            <person name="Aerts A."/>
            <person name="Otillar R.P."/>
            <person name="Terry A.Y."/>
            <person name="Boore J.L."/>
            <person name="Simakov O."/>
            <person name="Marletaz F."/>
            <person name="Cho S.-J."/>
            <person name="Edsinger-Gonzales E."/>
            <person name="Havlak P."/>
            <person name="Kuo D.-H."/>
            <person name="Larsson T."/>
            <person name="Lv J."/>
            <person name="Arendt D."/>
            <person name="Savage R."/>
            <person name="Osoegawa K."/>
            <person name="de Jong P."/>
            <person name="Lindberg D.R."/>
            <person name="Seaver E.C."/>
            <person name="Weisblat D.A."/>
            <person name="Putnam N.H."/>
            <person name="Grigoriev I.V."/>
            <person name="Rokhsar D.S."/>
        </authorList>
    </citation>
    <scope>NUCLEOTIDE SEQUENCE</scope>
    <source>
        <strain evidence="4">I ESC-2004</strain>
    </source>
</reference>
<feature type="transmembrane region" description="Helical" evidence="1">
    <location>
        <begin position="81"/>
        <end position="101"/>
    </location>
</feature>
<dbReference type="EMBL" id="KB306649">
    <property type="protein sequence ID" value="ELT99670.1"/>
    <property type="molecule type" value="Genomic_DNA"/>
</dbReference>
<gene>
    <name evidence="2" type="ORF">CAPTEDRAFT_223009</name>
</gene>
<sequence length="415" mass="46654">MHKLIHYAPPVEIYSSGFINNKEGYAAWVSQEIYKMVELRKANPCDYIRFIISSLLLLFAIVCTSYAIIMQHTHFWKEVPGWAGLIILVVDLFILGVVEGLQIALVELKRQHPEAYKHSHPAAYRLGLIALKGDNVERFLMGRQVCVVVLVFLAAKLTTLELQDGKDFLFPVPQWVQSAFFETGFLSCIVVVILAQLMPQIAAAQFPVHFLQLFIMKPAYYFCVFLEMTGLTHSCWLLSGLMTLACGMKDDDTTKNPNEYEHPEDIIEDIESSLDSVDPSKSCEQLSPKDKKSSLKKNIYAAANPSLEGGQLQFSALVAKIEHQFSPEALRAVKHYLDSHPEKFAKFPSVVGNKMYPAPQDLAAEIQEEGLPVPHFLTDISDPGHIPPHIVACELLIKHKQLAEENNLLRAKLQV</sequence>
<keyword evidence="1" id="KW-0472">Membrane</keyword>
<dbReference type="AlphaFoldDB" id="R7U961"/>
<feature type="transmembrane region" description="Helical" evidence="1">
    <location>
        <begin position="219"/>
        <end position="239"/>
    </location>
</feature>
<evidence type="ECO:0000313" key="3">
    <source>
        <dbReference type="EnsemblMetazoa" id="CapteP223009"/>
    </source>
</evidence>
<reference evidence="3" key="3">
    <citation type="submission" date="2015-06" db="UniProtKB">
        <authorList>
            <consortium name="EnsemblMetazoa"/>
        </authorList>
    </citation>
    <scope>IDENTIFICATION</scope>
</reference>
<feature type="transmembrane region" description="Helical" evidence="1">
    <location>
        <begin position="47"/>
        <end position="69"/>
    </location>
</feature>
<feature type="transmembrane region" description="Helical" evidence="1">
    <location>
        <begin position="179"/>
        <end position="198"/>
    </location>
</feature>